<evidence type="ECO:0000256" key="1">
    <source>
        <dbReference type="ARBA" id="ARBA00006252"/>
    </source>
</evidence>
<reference evidence="4 5" key="1">
    <citation type="submission" date="2023-08" db="EMBL/GenBank/DDBJ databases">
        <title>Nocardioides seae sp. nov., a bacterium isolated from a soil.</title>
        <authorList>
            <person name="Wang X."/>
        </authorList>
    </citation>
    <scope>NUCLEOTIDE SEQUENCE [LARGE SCALE GENOMIC DNA]</scope>
    <source>
        <strain evidence="4 5">YZH12</strain>
    </source>
</reference>
<dbReference type="EC" id="1.6.99.-" evidence="4"/>
<evidence type="ECO:0000313" key="4">
    <source>
        <dbReference type="EMBL" id="MDT9592839.1"/>
    </source>
</evidence>
<dbReference type="RefSeq" id="WP_315732272.1">
    <property type="nucleotide sequence ID" value="NZ_JAVYII010000003.1"/>
</dbReference>
<keyword evidence="5" id="KW-1185">Reference proteome</keyword>
<keyword evidence="2 4" id="KW-0560">Oxidoreductase</keyword>
<comment type="caution">
    <text evidence="4">The sequence shown here is derived from an EMBL/GenBank/DDBJ whole genome shotgun (WGS) entry which is preliminary data.</text>
</comment>
<comment type="similarity">
    <text evidence="1">Belongs to the NAD(P)H dehydrogenase (quinone) family.</text>
</comment>
<dbReference type="Pfam" id="PF02525">
    <property type="entry name" value="Flavodoxin_2"/>
    <property type="match status" value="1"/>
</dbReference>
<accession>A0ABU3PUC9</accession>
<dbReference type="EC" id="1.-.-.-" evidence="4"/>
<sequence>MAELSADRRPGPLRALVVHAHPEPRSFVAAMRDVAVAALEGAGVATTVSDLYAEGFEAVASRRDFATVADPGRFHLQDEQLHASRHDGFVEEVRREQERLAEADLLLLTFPLWWGGVPAVLKGWFDRVLAYGFAYEDGRRYDSGMLTGRHGLLGVSTGGTRRRFSAGDAYGDIEQVLWPTQRCMVEYLGLAAAPPFVAYAAPRVEHAERAAYLDQWAQRVRDLVAAAGG</sequence>
<feature type="domain" description="Flavodoxin-like fold" evidence="3">
    <location>
        <begin position="15"/>
        <end position="219"/>
    </location>
</feature>
<dbReference type="SUPFAM" id="SSF52218">
    <property type="entry name" value="Flavoproteins"/>
    <property type="match status" value="1"/>
</dbReference>
<organism evidence="4 5">
    <name type="scientific">Nocardioides imazamoxiresistens</name>
    <dbReference type="NCBI Taxonomy" id="3231893"/>
    <lineage>
        <taxon>Bacteria</taxon>
        <taxon>Bacillati</taxon>
        <taxon>Actinomycetota</taxon>
        <taxon>Actinomycetes</taxon>
        <taxon>Propionibacteriales</taxon>
        <taxon>Nocardioidaceae</taxon>
        <taxon>Nocardioides</taxon>
    </lineage>
</organism>
<dbReference type="InterPro" id="IPR029039">
    <property type="entry name" value="Flavoprotein-like_sf"/>
</dbReference>
<dbReference type="PANTHER" id="PTHR10204">
    <property type="entry name" value="NAD P H OXIDOREDUCTASE-RELATED"/>
    <property type="match status" value="1"/>
</dbReference>
<gene>
    <name evidence="4" type="ORF">RDV89_07155</name>
</gene>
<protein>
    <submittedName>
        <fullName evidence="4">NAD(P)H-dependent oxidoreductase</fullName>
        <ecNumber evidence="4">1.-.-.-</ecNumber>
        <ecNumber evidence="4">1.6.99.-</ecNumber>
    </submittedName>
</protein>
<dbReference type="GO" id="GO:0016491">
    <property type="term" value="F:oxidoreductase activity"/>
    <property type="evidence" value="ECO:0007669"/>
    <property type="project" value="UniProtKB-KW"/>
</dbReference>
<evidence type="ECO:0000313" key="5">
    <source>
        <dbReference type="Proteomes" id="UP001268542"/>
    </source>
</evidence>
<dbReference type="InterPro" id="IPR051545">
    <property type="entry name" value="NAD(P)H_dehydrogenase_qn"/>
</dbReference>
<dbReference type="Gene3D" id="3.40.50.360">
    <property type="match status" value="1"/>
</dbReference>
<evidence type="ECO:0000256" key="2">
    <source>
        <dbReference type="ARBA" id="ARBA00023002"/>
    </source>
</evidence>
<dbReference type="EMBL" id="JAVYII010000003">
    <property type="protein sequence ID" value="MDT9592839.1"/>
    <property type="molecule type" value="Genomic_DNA"/>
</dbReference>
<evidence type="ECO:0000259" key="3">
    <source>
        <dbReference type="Pfam" id="PF02525"/>
    </source>
</evidence>
<name>A0ABU3PUC9_9ACTN</name>
<dbReference type="PANTHER" id="PTHR10204:SF34">
    <property type="entry name" value="NAD(P)H DEHYDROGENASE [QUINONE] 1 ISOFORM 1"/>
    <property type="match status" value="1"/>
</dbReference>
<dbReference type="InterPro" id="IPR003680">
    <property type="entry name" value="Flavodoxin_fold"/>
</dbReference>
<proteinExistence type="inferred from homology"/>
<dbReference type="Proteomes" id="UP001268542">
    <property type="component" value="Unassembled WGS sequence"/>
</dbReference>